<evidence type="ECO:0008006" key="4">
    <source>
        <dbReference type="Google" id="ProtNLM"/>
    </source>
</evidence>
<sequence>MPRGKSNIVPSPIRLLPAHIEQLQTLGEVELLDSDDFGSRFYPNDRTGQSYRRRLRLYTQHGLLQRIELPLVSTGRQGRLPNIYRLTPKGADLLEQETGQRPPRYARSDPPRQSHTWLHRLGIAKIQLSFNDACAQAGLPKPDWLLEYDTLPEAKINGPMSERFVLCHQFPLANGKKLTAWPDAAALLRVPQAGQIWRLGLFVEYDRSTETHTQLNGTKRSHAGNGKLDGYSALLKTGEYQQYWPDADGVRILFVVRSEGRLRNIAETFRDHGVADSVRFAVEAEMTPERVLNSQIWRTIDGERRSIIRGSTSTVRDSDATS</sequence>
<feature type="region of interest" description="Disordered" evidence="1">
    <location>
        <begin position="91"/>
        <end position="112"/>
    </location>
</feature>
<gene>
    <name evidence="2" type="ORF">Mal52_13790</name>
</gene>
<organism evidence="2 3">
    <name type="scientific">Symmachiella dynata</name>
    <dbReference type="NCBI Taxonomy" id="2527995"/>
    <lineage>
        <taxon>Bacteria</taxon>
        <taxon>Pseudomonadati</taxon>
        <taxon>Planctomycetota</taxon>
        <taxon>Planctomycetia</taxon>
        <taxon>Planctomycetales</taxon>
        <taxon>Planctomycetaceae</taxon>
        <taxon>Symmachiella</taxon>
    </lineage>
</organism>
<protein>
    <recommendedName>
        <fullName evidence="4">Replication-relaxation</fullName>
    </recommendedName>
</protein>
<proteinExistence type="predicted"/>
<dbReference type="Proteomes" id="UP000319383">
    <property type="component" value="Chromosome"/>
</dbReference>
<dbReference type="InterPro" id="IPR025855">
    <property type="entry name" value="Replic_Relax"/>
</dbReference>
<reference evidence="2 3" key="1">
    <citation type="submission" date="2019-02" db="EMBL/GenBank/DDBJ databases">
        <title>Deep-cultivation of Planctomycetes and their phenomic and genomic characterization uncovers novel biology.</title>
        <authorList>
            <person name="Wiegand S."/>
            <person name="Jogler M."/>
            <person name="Boedeker C."/>
            <person name="Pinto D."/>
            <person name="Vollmers J."/>
            <person name="Rivas-Marin E."/>
            <person name="Kohn T."/>
            <person name="Peeters S.H."/>
            <person name="Heuer A."/>
            <person name="Rast P."/>
            <person name="Oberbeckmann S."/>
            <person name="Bunk B."/>
            <person name="Jeske O."/>
            <person name="Meyerdierks A."/>
            <person name="Storesund J.E."/>
            <person name="Kallscheuer N."/>
            <person name="Luecker S."/>
            <person name="Lage O.M."/>
            <person name="Pohl T."/>
            <person name="Merkel B.J."/>
            <person name="Hornburger P."/>
            <person name="Mueller R.-W."/>
            <person name="Bruemmer F."/>
            <person name="Labrenz M."/>
            <person name="Spormann A.M."/>
            <person name="Op den Camp H."/>
            <person name="Overmann J."/>
            <person name="Amann R."/>
            <person name="Jetten M.S.M."/>
            <person name="Mascher T."/>
            <person name="Medema M.H."/>
            <person name="Devos D.P."/>
            <person name="Kaster A.-K."/>
            <person name="Ovreas L."/>
            <person name="Rohde M."/>
            <person name="Galperin M.Y."/>
            <person name="Jogler C."/>
        </authorList>
    </citation>
    <scope>NUCLEOTIDE SEQUENCE [LARGE SCALE GENOMIC DNA]</scope>
    <source>
        <strain evidence="2 3">Mal52</strain>
    </source>
</reference>
<name>A0A517ZK85_9PLAN</name>
<evidence type="ECO:0000313" key="3">
    <source>
        <dbReference type="Proteomes" id="UP000319383"/>
    </source>
</evidence>
<dbReference type="AlphaFoldDB" id="A0A517ZK85"/>
<keyword evidence="3" id="KW-1185">Reference proteome</keyword>
<evidence type="ECO:0000313" key="2">
    <source>
        <dbReference type="EMBL" id="QDU42910.1"/>
    </source>
</evidence>
<accession>A0A517ZK85</accession>
<dbReference type="KEGG" id="sdyn:Mal52_13790"/>
<dbReference type="EMBL" id="CP036276">
    <property type="protein sequence ID" value="QDU42910.1"/>
    <property type="molecule type" value="Genomic_DNA"/>
</dbReference>
<evidence type="ECO:0000256" key="1">
    <source>
        <dbReference type="SAM" id="MobiDB-lite"/>
    </source>
</evidence>
<dbReference type="Pfam" id="PF13814">
    <property type="entry name" value="Replic_Relax"/>
    <property type="match status" value="1"/>
</dbReference>
<dbReference type="RefSeq" id="WP_197534708.1">
    <property type="nucleotide sequence ID" value="NZ_CP036276.1"/>
</dbReference>